<dbReference type="PANTHER" id="PTHR35288:SF2">
    <property type="entry name" value="TRANSMEMBRANE PROTEIN"/>
    <property type="match status" value="1"/>
</dbReference>
<keyword evidence="3" id="KW-1185">Reference proteome</keyword>
<keyword evidence="1" id="KW-0472">Membrane</keyword>
<sequence>MVCRFPCRIAACTSPMEVTSSQLIANEILPENIVKAFLFPGAAARAFLSGTSIPSYDKSLQVYKTSHHPNASSFSDFKYIEFIVGCYLAVAGALMGLIRSGRLSLFGVLLIVWGVYKEILFTKYKNYNKAFRIYPMMWIAVISSLLSMRGVVRNVSRTFKVKKVKI</sequence>
<evidence type="ECO:0000256" key="1">
    <source>
        <dbReference type="SAM" id="Phobius"/>
    </source>
</evidence>
<evidence type="ECO:0000313" key="2">
    <source>
        <dbReference type="EMBL" id="GAA0164756.1"/>
    </source>
</evidence>
<comment type="caution">
    <text evidence="2">The sequence shown here is derived from an EMBL/GenBank/DDBJ whole genome shotgun (WGS) entry which is preliminary data.</text>
</comment>
<gene>
    <name evidence="2" type="ORF">LIER_39852</name>
</gene>
<dbReference type="PANTHER" id="PTHR35288">
    <property type="entry name" value="TAIL FIBER"/>
    <property type="match status" value="1"/>
</dbReference>
<proteinExistence type="predicted"/>
<dbReference type="EMBL" id="BAABME010022001">
    <property type="protein sequence ID" value="GAA0164756.1"/>
    <property type="molecule type" value="Genomic_DNA"/>
</dbReference>
<reference evidence="2 3" key="1">
    <citation type="submission" date="2024-01" db="EMBL/GenBank/DDBJ databases">
        <title>The complete chloroplast genome sequence of Lithospermum erythrorhizon: insights into the phylogenetic relationship among Boraginaceae species and the maternal lineages of purple gromwells.</title>
        <authorList>
            <person name="Okada T."/>
            <person name="Watanabe K."/>
        </authorList>
    </citation>
    <scope>NUCLEOTIDE SEQUENCE [LARGE SCALE GENOMIC DNA]</scope>
</reference>
<organism evidence="2 3">
    <name type="scientific">Lithospermum erythrorhizon</name>
    <name type="common">Purple gromwell</name>
    <name type="synonym">Lithospermum officinale var. erythrorhizon</name>
    <dbReference type="NCBI Taxonomy" id="34254"/>
    <lineage>
        <taxon>Eukaryota</taxon>
        <taxon>Viridiplantae</taxon>
        <taxon>Streptophyta</taxon>
        <taxon>Embryophyta</taxon>
        <taxon>Tracheophyta</taxon>
        <taxon>Spermatophyta</taxon>
        <taxon>Magnoliopsida</taxon>
        <taxon>eudicotyledons</taxon>
        <taxon>Gunneridae</taxon>
        <taxon>Pentapetalae</taxon>
        <taxon>asterids</taxon>
        <taxon>lamiids</taxon>
        <taxon>Boraginales</taxon>
        <taxon>Boraginaceae</taxon>
        <taxon>Boraginoideae</taxon>
        <taxon>Lithospermeae</taxon>
        <taxon>Lithospermum</taxon>
    </lineage>
</organism>
<keyword evidence="1" id="KW-0812">Transmembrane</keyword>
<dbReference type="AlphaFoldDB" id="A0AAV3QNK0"/>
<feature type="transmembrane region" description="Helical" evidence="1">
    <location>
        <begin position="103"/>
        <end position="121"/>
    </location>
</feature>
<accession>A0AAV3QNK0</accession>
<name>A0AAV3QNK0_LITER</name>
<dbReference type="Proteomes" id="UP001454036">
    <property type="component" value="Unassembled WGS sequence"/>
</dbReference>
<feature type="transmembrane region" description="Helical" evidence="1">
    <location>
        <begin position="79"/>
        <end position="98"/>
    </location>
</feature>
<evidence type="ECO:0000313" key="3">
    <source>
        <dbReference type="Proteomes" id="UP001454036"/>
    </source>
</evidence>
<feature type="transmembrane region" description="Helical" evidence="1">
    <location>
        <begin position="133"/>
        <end position="152"/>
    </location>
</feature>
<keyword evidence="1" id="KW-1133">Transmembrane helix</keyword>
<protein>
    <submittedName>
        <fullName evidence="2">Uncharacterized protein</fullName>
    </submittedName>
</protein>